<sequence length="75" mass="8540">KSVDPVNANIEAAPFYNHKEYHTIDANIKAGPSTDNKKYDTTIKDYLSDEKQYDHENGNESDNENAKDLACDEEF</sequence>
<feature type="non-terminal residue" evidence="1">
    <location>
        <position position="1"/>
    </location>
</feature>
<dbReference type="Proteomes" id="UP000789366">
    <property type="component" value="Unassembled WGS sequence"/>
</dbReference>
<dbReference type="EMBL" id="CAJVPW010017645">
    <property type="protein sequence ID" value="CAG8677689.1"/>
    <property type="molecule type" value="Genomic_DNA"/>
</dbReference>
<evidence type="ECO:0000313" key="1">
    <source>
        <dbReference type="EMBL" id="CAG8677689.1"/>
    </source>
</evidence>
<protein>
    <submittedName>
        <fullName evidence="1">1321_t:CDS:1</fullName>
    </submittedName>
</protein>
<comment type="caution">
    <text evidence="1">The sequence shown here is derived from an EMBL/GenBank/DDBJ whole genome shotgun (WGS) entry which is preliminary data.</text>
</comment>
<organism evidence="1 2">
    <name type="scientific">Cetraspora pellucida</name>
    <dbReference type="NCBI Taxonomy" id="1433469"/>
    <lineage>
        <taxon>Eukaryota</taxon>
        <taxon>Fungi</taxon>
        <taxon>Fungi incertae sedis</taxon>
        <taxon>Mucoromycota</taxon>
        <taxon>Glomeromycotina</taxon>
        <taxon>Glomeromycetes</taxon>
        <taxon>Diversisporales</taxon>
        <taxon>Gigasporaceae</taxon>
        <taxon>Cetraspora</taxon>
    </lineage>
</organism>
<accession>A0ACA9NUB7</accession>
<gene>
    <name evidence="1" type="ORF">SPELUC_LOCUS9987</name>
</gene>
<keyword evidence="2" id="KW-1185">Reference proteome</keyword>
<name>A0ACA9NUB7_9GLOM</name>
<reference evidence="1" key="1">
    <citation type="submission" date="2021-06" db="EMBL/GenBank/DDBJ databases">
        <authorList>
            <person name="Kallberg Y."/>
            <person name="Tangrot J."/>
            <person name="Rosling A."/>
        </authorList>
    </citation>
    <scope>NUCLEOTIDE SEQUENCE</scope>
    <source>
        <strain evidence="1">28 12/20/2015</strain>
    </source>
</reference>
<proteinExistence type="predicted"/>
<evidence type="ECO:0000313" key="2">
    <source>
        <dbReference type="Proteomes" id="UP000789366"/>
    </source>
</evidence>